<keyword evidence="1" id="KW-0812">Transmembrane</keyword>
<dbReference type="RefSeq" id="WP_241534954.1">
    <property type="nucleotide sequence ID" value="NZ_MDJY01000060.1"/>
</dbReference>
<keyword evidence="1" id="KW-1133">Transmembrane helix</keyword>
<evidence type="ECO:0000256" key="1">
    <source>
        <dbReference type="SAM" id="Phobius"/>
    </source>
</evidence>
<evidence type="ECO:0000313" key="2">
    <source>
        <dbReference type="EMBL" id="OUE19005.1"/>
    </source>
</evidence>
<dbReference type="Proteomes" id="UP000195011">
    <property type="component" value="Unassembled WGS sequence"/>
</dbReference>
<evidence type="ECO:0000313" key="3">
    <source>
        <dbReference type="Proteomes" id="UP000195011"/>
    </source>
</evidence>
<gene>
    <name evidence="2" type="ORF">BFL36_13255</name>
</gene>
<organism evidence="2 3">
    <name type="scientific">Clavibacter michiganensis</name>
    <dbReference type="NCBI Taxonomy" id="28447"/>
    <lineage>
        <taxon>Bacteria</taxon>
        <taxon>Bacillati</taxon>
        <taxon>Actinomycetota</taxon>
        <taxon>Actinomycetes</taxon>
        <taxon>Micrococcales</taxon>
        <taxon>Microbacteriaceae</taxon>
        <taxon>Clavibacter</taxon>
    </lineage>
</organism>
<proteinExistence type="predicted"/>
<dbReference type="EMBL" id="MDJY01000060">
    <property type="protein sequence ID" value="OUE19005.1"/>
    <property type="molecule type" value="Genomic_DNA"/>
</dbReference>
<protein>
    <submittedName>
        <fullName evidence="2">Uncharacterized protein</fullName>
    </submittedName>
</protein>
<keyword evidence="1" id="KW-0472">Membrane</keyword>
<sequence length="85" mass="8929">MDGTYDSILLPTGYDVVWSVSLLVIVALLALVAVVLVVLIRVALAGRRTLAATAALGEARLELVRERAAQLRAGRTDAGEADPDS</sequence>
<name>A0A251Y3Z8_9MICO</name>
<accession>A0A251Y3Z8</accession>
<comment type="caution">
    <text evidence="2">The sequence shown here is derived from an EMBL/GenBank/DDBJ whole genome shotgun (WGS) entry which is preliminary data.</text>
</comment>
<feature type="transmembrane region" description="Helical" evidence="1">
    <location>
        <begin position="16"/>
        <end position="40"/>
    </location>
</feature>
<reference evidence="2 3" key="1">
    <citation type="submission" date="2016-08" db="EMBL/GenBank/DDBJ databases">
        <title>Genome sequence of Clavibacter michiganensis spp strain CFBP8017.</title>
        <authorList>
            <person name="Thapa S.P."/>
            <person name="Coaker G."/>
            <person name="Jacques M.-A."/>
        </authorList>
    </citation>
    <scope>NUCLEOTIDE SEQUENCE [LARGE SCALE GENOMIC DNA]</scope>
    <source>
        <strain evidence="2">CFBP8017</strain>
    </source>
</reference>
<dbReference type="AlphaFoldDB" id="A0A251Y3Z8"/>